<evidence type="ECO:0000256" key="1">
    <source>
        <dbReference type="ARBA" id="ARBA00022723"/>
    </source>
</evidence>
<name>A0AAV2S6W8_MEGNR</name>
<evidence type="ECO:0000256" key="3">
    <source>
        <dbReference type="ARBA" id="ARBA00022833"/>
    </source>
</evidence>
<organism evidence="6 7">
    <name type="scientific">Meganyctiphanes norvegica</name>
    <name type="common">Northern krill</name>
    <name type="synonym">Thysanopoda norvegica</name>
    <dbReference type="NCBI Taxonomy" id="48144"/>
    <lineage>
        <taxon>Eukaryota</taxon>
        <taxon>Metazoa</taxon>
        <taxon>Ecdysozoa</taxon>
        <taxon>Arthropoda</taxon>
        <taxon>Crustacea</taxon>
        <taxon>Multicrustacea</taxon>
        <taxon>Malacostraca</taxon>
        <taxon>Eumalacostraca</taxon>
        <taxon>Eucarida</taxon>
        <taxon>Euphausiacea</taxon>
        <taxon>Euphausiidae</taxon>
        <taxon>Meganyctiphanes</taxon>
    </lineage>
</organism>
<keyword evidence="7" id="KW-1185">Reference proteome</keyword>
<keyword evidence="2 4" id="KW-0863">Zinc-finger</keyword>
<sequence length="585" mass="69238">EENKKMRENPGYRDLQGCRREPMPQVALVQKKQNLPFVEVKCFCRRNGHWYNRMLECQRCKQWFHETCVGCLRYKLICGDRFYLYVCELCNNEKEFLHRLPIDWENIVHLAIWNLSYSKNDNKNYGNLFEYEEQITPWVNKHWELLQCPPEIYNIPVKDRAHYILLALQGNSNKFKCGKEVRKKTSTWALRGKEPPSVLEIILPPESPFTEELMHRISYCKRTTEFPTIHKTFKVDDEEPDMKTVHTAQNELYEDKVHNLIEGEYVEKMTSCRLIENSFNKERVQENLTQNYDILSGASNTSNENKGQTKYLKNTEIKENKCRAENYEITKSQITNPVISSPENLYINCHKSYQISENMAQQSDKQAAIGPVRCSSCMKEDHCNNRMVECRCCEKWFHGSCINLKLAFGDRFFCFVCKICNKGQEFYLRLVPSWENIAHLALYNLKYPILKDSTNYYFFEFETCIAKWINENWERIHCPIYSKFTISERNDNVLKALKGNSKLFENRSRKIPQNSKEFSARNPYSFWNLLVKAPPEGFRFIIPGETPIKASSVSKIKMYKDTRRFEGIPRNFNLDDSVLKGIYKY</sequence>
<accession>A0AAV2S6W8</accession>
<reference evidence="6 7" key="1">
    <citation type="submission" date="2024-05" db="EMBL/GenBank/DDBJ databases">
        <authorList>
            <person name="Wallberg A."/>
        </authorList>
    </citation>
    <scope>NUCLEOTIDE SEQUENCE [LARGE SCALE GENOMIC DNA]</scope>
</reference>
<dbReference type="SUPFAM" id="SSF57903">
    <property type="entry name" value="FYVE/PHD zinc finger"/>
    <property type="match status" value="2"/>
</dbReference>
<dbReference type="EMBL" id="CAXKWB010046265">
    <property type="protein sequence ID" value="CAL4163574.1"/>
    <property type="molecule type" value="Genomic_DNA"/>
</dbReference>
<dbReference type="InterPro" id="IPR001965">
    <property type="entry name" value="Znf_PHD"/>
</dbReference>
<feature type="non-terminal residue" evidence="6">
    <location>
        <position position="585"/>
    </location>
</feature>
<dbReference type="PROSITE" id="PS50016">
    <property type="entry name" value="ZF_PHD_2"/>
    <property type="match status" value="1"/>
</dbReference>
<dbReference type="GO" id="GO:0008270">
    <property type="term" value="F:zinc ion binding"/>
    <property type="evidence" value="ECO:0007669"/>
    <property type="project" value="UniProtKB-KW"/>
</dbReference>
<dbReference type="PROSITE" id="PS01359">
    <property type="entry name" value="ZF_PHD_1"/>
    <property type="match status" value="1"/>
</dbReference>
<dbReference type="InterPro" id="IPR019786">
    <property type="entry name" value="Zinc_finger_PHD-type_CS"/>
</dbReference>
<dbReference type="InterPro" id="IPR019787">
    <property type="entry name" value="Znf_PHD-finger"/>
</dbReference>
<protein>
    <recommendedName>
        <fullName evidence="5">PHD-type domain-containing protein</fullName>
    </recommendedName>
</protein>
<keyword evidence="1" id="KW-0479">Metal-binding</keyword>
<dbReference type="AlphaFoldDB" id="A0AAV2S6W8"/>
<feature type="domain" description="PHD-type" evidence="5">
    <location>
        <begin position="371"/>
        <end position="420"/>
    </location>
</feature>
<keyword evidence="3" id="KW-0862">Zinc</keyword>
<evidence type="ECO:0000313" key="7">
    <source>
        <dbReference type="Proteomes" id="UP001497623"/>
    </source>
</evidence>
<gene>
    <name evidence="6" type="ORF">MNOR_LOCUS32997</name>
</gene>
<feature type="non-terminal residue" evidence="6">
    <location>
        <position position="1"/>
    </location>
</feature>
<proteinExistence type="predicted"/>
<dbReference type="Gene3D" id="3.90.980.20">
    <property type="match status" value="2"/>
</dbReference>
<evidence type="ECO:0000313" key="6">
    <source>
        <dbReference type="EMBL" id="CAL4163574.1"/>
    </source>
</evidence>
<comment type="caution">
    <text evidence="6">The sequence shown here is derived from an EMBL/GenBank/DDBJ whole genome shotgun (WGS) entry which is preliminary data.</text>
</comment>
<evidence type="ECO:0000256" key="4">
    <source>
        <dbReference type="PROSITE-ProRule" id="PRU00146"/>
    </source>
</evidence>
<evidence type="ECO:0000259" key="5">
    <source>
        <dbReference type="PROSITE" id="PS50016"/>
    </source>
</evidence>
<dbReference type="InterPro" id="IPR011011">
    <property type="entry name" value="Znf_FYVE_PHD"/>
</dbReference>
<dbReference type="Proteomes" id="UP001497623">
    <property type="component" value="Unassembled WGS sequence"/>
</dbReference>
<dbReference type="SMART" id="SM00249">
    <property type="entry name" value="PHD"/>
    <property type="match status" value="2"/>
</dbReference>
<evidence type="ECO:0000256" key="2">
    <source>
        <dbReference type="ARBA" id="ARBA00022771"/>
    </source>
</evidence>